<evidence type="ECO:0008006" key="3">
    <source>
        <dbReference type="Google" id="ProtNLM"/>
    </source>
</evidence>
<name>A0A2L0F6H3_SORCE</name>
<dbReference type="RefSeq" id="WP_104985249.1">
    <property type="nucleotide sequence ID" value="NZ_CP012673.1"/>
</dbReference>
<dbReference type="OrthoDB" id="5509296at2"/>
<reference evidence="1 2" key="1">
    <citation type="submission" date="2015-09" db="EMBL/GenBank/DDBJ databases">
        <title>Sorangium comparison.</title>
        <authorList>
            <person name="Zaburannyi N."/>
            <person name="Bunk B."/>
            <person name="Overmann J."/>
            <person name="Mueller R."/>
        </authorList>
    </citation>
    <scope>NUCLEOTIDE SEQUENCE [LARGE SCALE GENOMIC DNA]</scope>
    <source>
        <strain evidence="1 2">So ce26</strain>
    </source>
</reference>
<dbReference type="AlphaFoldDB" id="A0A2L0F6H3"/>
<proteinExistence type="predicted"/>
<accession>A0A2L0F6H3</accession>
<gene>
    <name evidence="1" type="ORF">SOCE26_087060</name>
</gene>
<protein>
    <recommendedName>
        <fullName evidence="3">CYTH domain-containing protein</fullName>
    </recommendedName>
</protein>
<sequence>MKFWESIEVRWFLSAEDARVRRLTSWFSRVPPEEPRTDRYVRTQRADLGIKVRGGRESTSLETKFRSCAFGPVHFAPTILGELERWMKLCVASSDADDEGRGWLTLRKERRLRVFGLERGRPVESRGEGRLRAGCSVELTRVELVGGNDAPAAWTLGLEAFGPPETLLEALYAAGREVFAEQLDLQLEGSESKGYPEWLVERSAQR</sequence>
<dbReference type="Proteomes" id="UP000238348">
    <property type="component" value="Chromosome"/>
</dbReference>
<evidence type="ECO:0000313" key="2">
    <source>
        <dbReference type="Proteomes" id="UP000238348"/>
    </source>
</evidence>
<organism evidence="1 2">
    <name type="scientific">Sorangium cellulosum</name>
    <name type="common">Polyangium cellulosum</name>
    <dbReference type="NCBI Taxonomy" id="56"/>
    <lineage>
        <taxon>Bacteria</taxon>
        <taxon>Pseudomonadati</taxon>
        <taxon>Myxococcota</taxon>
        <taxon>Polyangia</taxon>
        <taxon>Polyangiales</taxon>
        <taxon>Polyangiaceae</taxon>
        <taxon>Sorangium</taxon>
    </lineage>
</organism>
<evidence type="ECO:0000313" key="1">
    <source>
        <dbReference type="EMBL" id="AUX47194.1"/>
    </source>
</evidence>
<dbReference type="EMBL" id="CP012673">
    <property type="protein sequence ID" value="AUX47194.1"/>
    <property type="molecule type" value="Genomic_DNA"/>
</dbReference>